<dbReference type="STRING" id="694427.Palpr_0907"/>
<dbReference type="eggNOG" id="ENOG502ZDWE">
    <property type="taxonomic scope" value="Bacteria"/>
</dbReference>
<organism evidence="2 3">
    <name type="scientific">Paludibacter propionicigenes (strain DSM 17365 / JCM 13257 / WB4)</name>
    <dbReference type="NCBI Taxonomy" id="694427"/>
    <lineage>
        <taxon>Bacteria</taxon>
        <taxon>Pseudomonadati</taxon>
        <taxon>Bacteroidota</taxon>
        <taxon>Bacteroidia</taxon>
        <taxon>Bacteroidales</taxon>
        <taxon>Paludibacteraceae</taxon>
        <taxon>Paludibacter</taxon>
    </lineage>
</organism>
<dbReference type="KEGG" id="ppn:Palpr_0907"/>
<dbReference type="Proteomes" id="UP000008718">
    <property type="component" value="Chromosome"/>
</dbReference>
<evidence type="ECO:0000313" key="2">
    <source>
        <dbReference type="EMBL" id="ADQ79057.1"/>
    </source>
</evidence>
<reference evidence="2 3" key="2">
    <citation type="journal article" date="2011" name="Stand. Genomic Sci.">
        <title>Complete genome sequence of Paludibacter propionicigenes type strain (WB4).</title>
        <authorList>
            <person name="Gronow S."/>
            <person name="Munk C."/>
            <person name="Lapidus A."/>
            <person name="Nolan M."/>
            <person name="Lucas S."/>
            <person name="Hammon N."/>
            <person name="Deshpande S."/>
            <person name="Cheng J.F."/>
            <person name="Tapia R."/>
            <person name="Han C."/>
            <person name="Goodwin L."/>
            <person name="Pitluck S."/>
            <person name="Liolios K."/>
            <person name="Ivanova N."/>
            <person name="Mavromatis K."/>
            <person name="Mikhailova N."/>
            <person name="Pati A."/>
            <person name="Chen A."/>
            <person name="Palaniappan K."/>
            <person name="Land M."/>
            <person name="Hauser L."/>
            <person name="Chang Y.J."/>
            <person name="Jeffries C.D."/>
            <person name="Brambilla E."/>
            <person name="Rohde M."/>
            <person name="Goker M."/>
            <person name="Detter J.C."/>
            <person name="Woyke T."/>
            <person name="Bristow J."/>
            <person name="Eisen J.A."/>
            <person name="Markowitz V."/>
            <person name="Hugenholtz P."/>
            <person name="Kyrpides N.C."/>
            <person name="Klenk H.P."/>
        </authorList>
    </citation>
    <scope>NUCLEOTIDE SEQUENCE [LARGE SCALE GENOMIC DNA]</scope>
    <source>
        <strain evidence="3">DSM 17365 / JCM 13257 / WB4</strain>
    </source>
</reference>
<dbReference type="OrthoDB" id="10006026at2"/>
<keyword evidence="3" id="KW-1185">Reference proteome</keyword>
<evidence type="ECO:0008006" key="4">
    <source>
        <dbReference type="Google" id="ProtNLM"/>
    </source>
</evidence>
<dbReference type="AlphaFoldDB" id="E4T2W3"/>
<evidence type="ECO:0000313" key="3">
    <source>
        <dbReference type="Proteomes" id="UP000008718"/>
    </source>
</evidence>
<keyword evidence="1" id="KW-0732">Signal</keyword>
<dbReference type="HOGENOM" id="CLU_2094450_0_0_10"/>
<protein>
    <recommendedName>
        <fullName evidence="4">Lipoprotein</fullName>
    </recommendedName>
</protein>
<feature type="signal peptide" evidence="1">
    <location>
        <begin position="1"/>
        <end position="25"/>
    </location>
</feature>
<sequence>MKKFIFIKPLLIVVLVALLSSNCKQDDTFTGKLEVTFVNHPSDLRVNILSLDNNNVAIYYGLTPDGNGVITKELNYGNYIVAPSSLSTYYGNSGFQIQVGKTTKVFYDQGNGSHVN</sequence>
<dbReference type="EMBL" id="CP002345">
    <property type="protein sequence ID" value="ADQ79057.1"/>
    <property type="molecule type" value="Genomic_DNA"/>
</dbReference>
<dbReference type="RefSeq" id="WP_013444426.1">
    <property type="nucleotide sequence ID" value="NC_014734.1"/>
</dbReference>
<gene>
    <name evidence="2" type="ordered locus">Palpr_0907</name>
</gene>
<feature type="chain" id="PRO_5003186812" description="Lipoprotein" evidence="1">
    <location>
        <begin position="26"/>
        <end position="116"/>
    </location>
</feature>
<accession>E4T2W3</accession>
<name>E4T2W3_PALPW</name>
<evidence type="ECO:0000256" key="1">
    <source>
        <dbReference type="SAM" id="SignalP"/>
    </source>
</evidence>
<reference key="1">
    <citation type="submission" date="2010-11" db="EMBL/GenBank/DDBJ databases">
        <title>The complete genome of Paludibacter propionicigenes DSM 17365.</title>
        <authorList>
            <consortium name="US DOE Joint Genome Institute (JGI-PGF)"/>
            <person name="Lucas S."/>
            <person name="Copeland A."/>
            <person name="Lapidus A."/>
            <person name="Bruce D."/>
            <person name="Goodwin L."/>
            <person name="Pitluck S."/>
            <person name="Kyrpides N."/>
            <person name="Mavromatis K."/>
            <person name="Ivanova N."/>
            <person name="Munk A.C."/>
            <person name="Brettin T."/>
            <person name="Detter J.C."/>
            <person name="Han C."/>
            <person name="Tapia R."/>
            <person name="Land M."/>
            <person name="Hauser L."/>
            <person name="Markowitz V."/>
            <person name="Cheng J.-F."/>
            <person name="Hugenholtz P."/>
            <person name="Woyke T."/>
            <person name="Wu D."/>
            <person name="Gronow S."/>
            <person name="Wellnitz S."/>
            <person name="Brambilla E."/>
            <person name="Klenk H.-P."/>
            <person name="Eisen J.A."/>
        </authorList>
    </citation>
    <scope>NUCLEOTIDE SEQUENCE</scope>
    <source>
        <strain>WB4</strain>
    </source>
</reference>
<proteinExistence type="predicted"/>